<gene>
    <name evidence="1" type="ORF">Lcin_0036</name>
    <name evidence="2" type="ORF">NCTC12438_01765</name>
</gene>
<sequence length="134" mass="15236">MKPFQKIFANKLEREINTFLKNNVKQQGRFFSTKTESYVKGIGIDNHELNLKTSLVIKEEKNDIPTCMNGVGIDNYEPTPKTLLSKHSICVNGVGVDNYEPNLQPSFFAKQEKNDIPTYVNGIGMDNYEPTFSK</sequence>
<keyword evidence="3" id="KW-1185">Reference proteome</keyword>
<dbReference type="Proteomes" id="UP000054854">
    <property type="component" value="Unassembled WGS sequence"/>
</dbReference>
<protein>
    <submittedName>
        <fullName evidence="2">Uncharacterized protein</fullName>
    </submittedName>
</protein>
<evidence type="ECO:0000313" key="3">
    <source>
        <dbReference type="Proteomes" id="UP000054854"/>
    </source>
</evidence>
<reference evidence="2 4" key="2">
    <citation type="submission" date="2018-06" db="EMBL/GenBank/DDBJ databases">
        <authorList>
            <consortium name="Pathogen Informatics"/>
            <person name="Doyle S."/>
        </authorList>
    </citation>
    <scope>NUCLEOTIDE SEQUENCE [LARGE SCALE GENOMIC DNA]</scope>
    <source>
        <strain evidence="2 4">NCTC12438</strain>
    </source>
</reference>
<evidence type="ECO:0000313" key="1">
    <source>
        <dbReference type="EMBL" id="KTC93948.1"/>
    </source>
</evidence>
<reference evidence="1 3" key="1">
    <citation type="submission" date="2015-11" db="EMBL/GenBank/DDBJ databases">
        <title>Genomic analysis of 38 Legionella species identifies large and diverse effector repertoires.</title>
        <authorList>
            <person name="Burstein D."/>
            <person name="Amaro F."/>
            <person name="Zusman T."/>
            <person name="Lifshitz Z."/>
            <person name="Cohen O."/>
            <person name="Gilbert J.A."/>
            <person name="Pupko T."/>
            <person name="Shuman H.A."/>
            <person name="Segal G."/>
        </authorList>
    </citation>
    <scope>NUCLEOTIDE SEQUENCE [LARGE SCALE GENOMIC DNA]</scope>
    <source>
        <strain evidence="1 3">CDC#72-OH-14</strain>
    </source>
</reference>
<dbReference type="AlphaFoldDB" id="A0A378IT37"/>
<accession>A0A378IT37</accession>
<organism evidence="2 4">
    <name type="scientific">Legionella cincinnatiensis</name>
    <dbReference type="NCBI Taxonomy" id="28085"/>
    <lineage>
        <taxon>Bacteria</taxon>
        <taxon>Pseudomonadati</taxon>
        <taxon>Pseudomonadota</taxon>
        <taxon>Gammaproteobacteria</taxon>
        <taxon>Legionellales</taxon>
        <taxon>Legionellaceae</taxon>
        <taxon>Legionella</taxon>
    </lineage>
</organism>
<dbReference type="EMBL" id="LNXX01000001">
    <property type="protein sequence ID" value="KTC93948.1"/>
    <property type="molecule type" value="Genomic_DNA"/>
</dbReference>
<evidence type="ECO:0000313" key="2">
    <source>
        <dbReference type="EMBL" id="STX35154.1"/>
    </source>
</evidence>
<dbReference type="RefSeq" id="WP_058463292.1">
    <property type="nucleotide sequence ID" value="NZ_CAAAHQ010000014.1"/>
</dbReference>
<dbReference type="OrthoDB" id="5653264at2"/>
<dbReference type="EMBL" id="UGNX01000001">
    <property type="protein sequence ID" value="STX35154.1"/>
    <property type="molecule type" value="Genomic_DNA"/>
</dbReference>
<proteinExistence type="predicted"/>
<name>A0A378IT37_9GAMM</name>
<evidence type="ECO:0000313" key="4">
    <source>
        <dbReference type="Proteomes" id="UP000255316"/>
    </source>
</evidence>
<dbReference type="Proteomes" id="UP000255316">
    <property type="component" value="Unassembled WGS sequence"/>
</dbReference>